<dbReference type="AlphaFoldDB" id="A0A8J8SHB0"/>
<proteinExistence type="predicted"/>
<evidence type="ECO:0000313" key="1">
    <source>
        <dbReference type="EMBL" id="QUI23188.1"/>
    </source>
</evidence>
<dbReference type="InterPro" id="IPR027972">
    <property type="entry name" value="DUF4489"/>
</dbReference>
<gene>
    <name evidence="1" type="ORF">HZI73_13205</name>
</gene>
<organism evidence="1 2">
    <name type="scientific">Vallitalea pronyensis</name>
    <dbReference type="NCBI Taxonomy" id="1348613"/>
    <lineage>
        <taxon>Bacteria</taxon>
        <taxon>Bacillati</taxon>
        <taxon>Bacillota</taxon>
        <taxon>Clostridia</taxon>
        <taxon>Lachnospirales</taxon>
        <taxon>Vallitaleaceae</taxon>
        <taxon>Vallitalea</taxon>
    </lineage>
</organism>
<dbReference type="Pfam" id="PF14879">
    <property type="entry name" value="DUF4489"/>
    <property type="match status" value="3"/>
</dbReference>
<accession>A0A8J8SHB0</accession>
<reference evidence="1" key="1">
    <citation type="submission" date="2020-07" db="EMBL/GenBank/DDBJ databases">
        <title>Vallitalea pronyensis genome.</title>
        <authorList>
            <person name="Postec A."/>
        </authorList>
    </citation>
    <scope>NUCLEOTIDE SEQUENCE</scope>
    <source>
        <strain evidence="1">FatNI3</strain>
    </source>
</reference>
<dbReference type="KEGG" id="vpy:HZI73_13205"/>
<name>A0A8J8SHB0_9FIRM</name>
<sequence length="530" mass="58145">MNYSDVNAECMACKPDIDFSKCKPKSPKPKKIQLECGQGTGMTTFTSTEDDSFQLAHVTVNTSSLKKPEVLIKFSSLVRVNSTNTGVVRLQYELFEACDGRQPLSLGTWMFEKDTQGQGFVESIQESFNFIFCGNQTMSRCCDYFVTVTPIEITGEDASATVSNGRMAAFAQDWWDDVNKRQKKDMKKPADRESNKLILACGQGSTGGQTLIAQFSSPQEPEDIAQVTVDTTCLKKPKVLIEFSSIIEMSNSVFTEIALQFELFKVCGNSEPVSCGIWTFEETVGTEVDITFVQVQNSFGFIYCECSHISDCCVYFVRVTPLQTDLGDDDGALATWEVCNVLMNGYAQGTEDYDFKSNERKIYEDKSNGAVCKPVHPKPKKSLLACGSGSGNTTFTSSSDDTPFQLAHVTVDTSCLCKPVVDIEFSSTVRFEALENIGSAAQLRYELVRVCADGTPVTIGLWILDKLPILNVASIETFSFNYCDCTTCPGCCDYFVTVMPITFTSEGTLPDINGTVTVGDGRIAALAQEG</sequence>
<dbReference type="EMBL" id="CP058649">
    <property type="protein sequence ID" value="QUI23188.1"/>
    <property type="molecule type" value="Genomic_DNA"/>
</dbReference>
<protein>
    <submittedName>
        <fullName evidence="1">DUF4489 domain-containing protein</fullName>
    </submittedName>
</protein>
<dbReference type="RefSeq" id="WP_212693867.1">
    <property type="nucleotide sequence ID" value="NZ_CP058649.1"/>
</dbReference>
<keyword evidence="2" id="KW-1185">Reference proteome</keyword>
<dbReference type="Proteomes" id="UP000683246">
    <property type="component" value="Chromosome"/>
</dbReference>
<evidence type="ECO:0000313" key="2">
    <source>
        <dbReference type="Proteomes" id="UP000683246"/>
    </source>
</evidence>